<feature type="compositionally biased region" description="Gly residues" evidence="1">
    <location>
        <begin position="84"/>
        <end position="105"/>
    </location>
</feature>
<comment type="caution">
    <text evidence="3">The sequence shown here is derived from an EMBL/GenBank/DDBJ whole genome shotgun (WGS) entry which is preliminary data.</text>
</comment>
<evidence type="ECO:0000256" key="2">
    <source>
        <dbReference type="SAM" id="SignalP"/>
    </source>
</evidence>
<dbReference type="PROSITE" id="PS51257">
    <property type="entry name" value="PROKAR_LIPOPROTEIN"/>
    <property type="match status" value="1"/>
</dbReference>
<protein>
    <recommendedName>
        <fullName evidence="5">Glycine-rich protein</fullName>
    </recommendedName>
</protein>
<gene>
    <name evidence="3" type="ORF">FAZ69_25710</name>
</gene>
<feature type="region of interest" description="Disordered" evidence="1">
    <location>
        <begin position="65"/>
        <end position="105"/>
    </location>
</feature>
<proteinExistence type="predicted"/>
<evidence type="ECO:0008006" key="5">
    <source>
        <dbReference type="Google" id="ProtNLM"/>
    </source>
</evidence>
<dbReference type="AlphaFoldDB" id="A0A4U1HTT7"/>
<name>A0A4U1HTT7_9BURK</name>
<feature type="signal peptide" evidence="2">
    <location>
        <begin position="1"/>
        <end position="21"/>
    </location>
</feature>
<keyword evidence="4" id="KW-1185">Reference proteome</keyword>
<dbReference type="RefSeq" id="WP_136897907.1">
    <property type="nucleotide sequence ID" value="NZ_SWJE01000015.1"/>
</dbReference>
<evidence type="ECO:0000256" key="1">
    <source>
        <dbReference type="SAM" id="MobiDB-lite"/>
    </source>
</evidence>
<feature type="chain" id="PRO_5020473348" description="Glycine-rich protein" evidence="2">
    <location>
        <begin position="22"/>
        <end position="105"/>
    </location>
</feature>
<organism evidence="3 4">
    <name type="scientific">Trinickia terrae</name>
    <dbReference type="NCBI Taxonomy" id="2571161"/>
    <lineage>
        <taxon>Bacteria</taxon>
        <taxon>Pseudomonadati</taxon>
        <taxon>Pseudomonadota</taxon>
        <taxon>Betaproteobacteria</taxon>
        <taxon>Burkholderiales</taxon>
        <taxon>Burkholderiaceae</taxon>
        <taxon>Trinickia</taxon>
    </lineage>
</organism>
<sequence>MLKLIALFGLAFALAGCVAEAPGYGYYPDGYYGYGPEYEPGFAYGGIGIVGGCCDHFHHHDHDHDHDGGFHGHGHGGDHDGVWESGGWGGHGGHGGGGHGGGSSR</sequence>
<keyword evidence="2" id="KW-0732">Signal</keyword>
<evidence type="ECO:0000313" key="4">
    <source>
        <dbReference type="Proteomes" id="UP000305539"/>
    </source>
</evidence>
<feature type="compositionally biased region" description="Basic and acidic residues" evidence="1">
    <location>
        <begin position="65"/>
        <end position="82"/>
    </location>
</feature>
<accession>A0A4U1HTT7</accession>
<evidence type="ECO:0000313" key="3">
    <source>
        <dbReference type="EMBL" id="TKC83094.1"/>
    </source>
</evidence>
<reference evidence="3 4" key="1">
    <citation type="submission" date="2019-04" db="EMBL/GenBank/DDBJ databases">
        <title>Trinickia sp. 7GSK02, isolated from subtropical forest soil.</title>
        <authorList>
            <person name="Gao Z.-H."/>
            <person name="Qiu L.-H."/>
        </authorList>
    </citation>
    <scope>NUCLEOTIDE SEQUENCE [LARGE SCALE GENOMIC DNA]</scope>
    <source>
        <strain evidence="3 4">7GSK02</strain>
    </source>
</reference>
<dbReference type="Proteomes" id="UP000305539">
    <property type="component" value="Unassembled WGS sequence"/>
</dbReference>
<dbReference type="EMBL" id="SWJE01000015">
    <property type="protein sequence ID" value="TKC83094.1"/>
    <property type="molecule type" value="Genomic_DNA"/>
</dbReference>